<gene>
    <name evidence="1" type="ORF">PAHAL_2G236900</name>
</gene>
<dbReference type="Proteomes" id="UP000243499">
    <property type="component" value="Chromosome 2"/>
</dbReference>
<name>A0A2T8KQ93_9POAL</name>
<reference evidence="1" key="1">
    <citation type="submission" date="2018-04" db="EMBL/GenBank/DDBJ databases">
        <title>WGS assembly of Panicum hallii.</title>
        <authorList>
            <person name="Lovell J."/>
            <person name="Jenkins J."/>
            <person name="Lowry D."/>
            <person name="Mamidi S."/>
            <person name="Sreedasyam A."/>
            <person name="Weng X."/>
            <person name="Barry K."/>
            <person name="Bonette J."/>
            <person name="Campitelli B."/>
            <person name="Daum C."/>
            <person name="Gordon S."/>
            <person name="Gould B."/>
            <person name="Lipzen A."/>
            <person name="Macqueen A."/>
            <person name="Palacio-Mejia J."/>
            <person name="Plott C."/>
            <person name="Shakirov E."/>
            <person name="Shu S."/>
            <person name="Yoshinaga Y."/>
            <person name="Zane M."/>
            <person name="Rokhsar D."/>
            <person name="Grimwood J."/>
            <person name="Schmutz J."/>
            <person name="Juenger T."/>
        </authorList>
    </citation>
    <scope>NUCLEOTIDE SEQUENCE [LARGE SCALE GENOMIC DNA]</scope>
    <source>
        <strain evidence="1">FIL2</strain>
    </source>
</reference>
<protein>
    <submittedName>
        <fullName evidence="1">Uncharacterized protein</fullName>
    </submittedName>
</protein>
<proteinExistence type="predicted"/>
<dbReference type="Gramene" id="PVH64320">
    <property type="protein sequence ID" value="PVH64320"/>
    <property type="gene ID" value="PAHAL_2G236900"/>
</dbReference>
<evidence type="ECO:0000313" key="1">
    <source>
        <dbReference type="EMBL" id="PVH64320.1"/>
    </source>
</evidence>
<sequence length="122" mass="13311">MPANSSLPTRLPMCFPSRSRQFSERAPRKGAPVVPRISFQRVLGNQHRLPSFQCYRDPPSLQPARGIPSSAAATPFRPSTGQIPFVISVSSASCCIPSPTLSLESKLLLPIDCRWLLDPLPG</sequence>
<dbReference type="AlphaFoldDB" id="A0A2T8KQ93"/>
<organism evidence="1">
    <name type="scientific">Panicum hallii</name>
    <dbReference type="NCBI Taxonomy" id="206008"/>
    <lineage>
        <taxon>Eukaryota</taxon>
        <taxon>Viridiplantae</taxon>
        <taxon>Streptophyta</taxon>
        <taxon>Embryophyta</taxon>
        <taxon>Tracheophyta</taxon>
        <taxon>Spermatophyta</taxon>
        <taxon>Magnoliopsida</taxon>
        <taxon>Liliopsida</taxon>
        <taxon>Poales</taxon>
        <taxon>Poaceae</taxon>
        <taxon>PACMAD clade</taxon>
        <taxon>Panicoideae</taxon>
        <taxon>Panicodae</taxon>
        <taxon>Paniceae</taxon>
        <taxon>Panicinae</taxon>
        <taxon>Panicum</taxon>
        <taxon>Panicum sect. Panicum</taxon>
    </lineage>
</organism>
<accession>A0A2T8KQ93</accession>
<dbReference type="EMBL" id="CM008047">
    <property type="protein sequence ID" value="PVH64320.1"/>
    <property type="molecule type" value="Genomic_DNA"/>
</dbReference>